<feature type="transmembrane region" description="Helical" evidence="9">
    <location>
        <begin position="20"/>
        <end position="39"/>
    </location>
</feature>
<evidence type="ECO:0000256" key="6">
    <source>
        <dbReference type="ARBA" id="ARBA00022989"/>
    </source>
</evidence>
<dbReference type="PROSITE" id="PS51779">
    <property type="entry name" value="POTRA"/>
    <property type="match status" value="1"/>
</dbReference>
<comment type="subcellular location">
    <subcellularLocation>
        <location evidence="1">Membrane</location>
    </subcellularLocation>
</comment>
<dbReference type="STRING" id="309801.trd_0066"/>
<dbReference type="Pfam" id="PF08478">
    <property type="entry name" value="POTRA_1"/>
    <property type="match status" value="1"/>
</dbReference>
<name>B9L284_THERP</name>
<evidence type="ECO:0000256" key="5">
    <source>
        <dbReference type="ARBA" id="ARBA00022692"/>
    </source>
</evidence>
<accession>B9L284</accession>
<dbReference type="EMBL" id="CP001275">
    <property type="protein sequence ID" value="ACM04663.1"/>
    <property type="molecule type" value="Genomic_DNA"/>
</dbReference>
<evidence type="ECO:0000256" key="4">
    <source>
        <dbReference type="ARBA" id="ARBA00022618"/>
    </source>
</evidence>
<keyword evidence="2" id="KW-1003">Cell membrane</keyword>
<keyword evidence="4 11" id="KW-0132">Cell division</keyword>
<dbReference type="eggNOG" id="COG1589">
    <property type="taxonomic scope" value="Bacteria"/>
</dbReference>
<dbReference type="AlphaFoldDB" id="B9L284"/>
<organism evidence="11 12">
    <name type="scientific">Thermomicrobium roseum (strain ATCC 27502 / DSM 5159 / P-2)</name>
    <dbReference type="NCBI Taxonomy" id="309801"/>
    <lineage>
        <taxon>Bacteria</taxon>
        <taxon>Pseudomonadati</taxon>
        <taxon>Thermomicrobiota</taxon>
        <taxon>Thermomicrobia</taxon>
        <taxon>Thermomicrobiales</taxon>
        <taxon>Thermomicrobiaceae</taxon>
        <taxon>Thermomicrobium</taxon>
    </lineage>
</organism>
<dbReference type="KEGG" id="tro:trd_0066"/>
<evidence type="ECO:0000259" key="10">
    <source>
        <dbReference type="PROSITE" id="PS51779"/>
    </source>
</evidence>
<evidence type="ECO:0000313" key="11">
    <source>
        <dbReference type="EMBL" id="ACM04663.1"/>
    </source>
</evidence>
<keyword evidence="7 9" id="KW-0472">Membrane</keyword>
<evidence type="ECO:0000256" key="1">
    <source>
        <dbReference type="ARBA" id="ARBA00004370"/>
    </source>
</evidence>
<keyword evidence="3" id="KW-0997">Cell inner membrane</keyword>
<dbReference type="Proteomes" id="UP000000447">
    <property type="component" value="Chromosome"/>
</dbReference>
<evidence type="ECO:0000256" key="8">
    <source>
        <dbReference type="ARBA" id="ARBA00023306"/>
    </source>
</evidence>
<dbReference type="PANTHER" id="PTHR35851">
    <property type="entry name" value="CELL DIVISION PROTEIN FTSQ"/>
    <property type="match status" value="1"/>
</dbReference>
<dbReference type="PANTHER" id="PTHR35851:SF1">
    <property type="entry name" value="CELL DIVISION PROTEIN FTSQ"/>
    <property type="match status" value="1"/>
</dbReference>
<dbReference type="InterPro" id="IPR005548">
    <property type="entry name" value="Cell_div_FtsQ/DivIB_C"/>
</dbReference>
<sequence>MSRRRRARRAVVRGVVTGQFLAALLVVAGAVLLVGFLGGPQYQVRTVVVRGNQLAFAEEVARESGVLGRSVFLIDTQDVARRIVSHPAIAQATVRAFYPDTVVIDVVERVPASVWANESGTWLVDGEGRVIGAGDLPGLPHVQVASSLSLVPGQRVPPSVADALAEVTRRYAGRLGGLAYRPGDGLVLVFVGGERILLGDAERLAEQLAVLDALLAEGRGFLHLDLRDPDRPVLWQIAP</sequence>
<keyword evidence="5 9" id="KW-0812">Transmembrane</keyword>
<reference evidence="11 12" key="1">
    <citation type="journal article" date="2009" name="PLoS ONE">
        <title>Complete genome sequence of the aerobic CO-oxidizing thermophile Thermomicrobium roseum.</title>
        <authorList>
            <person name="Wu D."/>
            <person name="Raymond J."/>
            <person name="Wu M."/>
            <person name="Chatterji S."/>
            <person name="Ren Q."/>
            <person name="Graham J.E."/>
            <person name="Bryant D.A."/>
            <person name="Robb F."/>
            <person name="Colman A."/>
            <person name="Tallon L.J."/>
            <person name="Badger J.H."/>
            <person name="Madupu R."/>
            <person name="Ward N.L."/>
            <person name="Eisen J.A."/>
        </authorList>
    </citation>
    <scope>NUCLEOTIDE SEQUENCE [LARGE SCALE GENOMIC DNA]</scope>
    <source>
        <strain evidence="12">ATCC 27502 / DSM 5159 / P-2</strain>
    </source>
</reference>
<evidence type="ECO:0000256" key="2">
    <source>
        <dbReference type="ARBA" id="ARBA00022475"/>
    </source>
</evidence>
<dbReference type="RefSeq" id="WP_012641480.1">
    <property type="nucleotide sequence ID" value="NC_011959.1"/>
</dbReference>
<keyword evidence="12" id="KW-1185">Reference proteome</keyword>
<dbReference type="Gene3D" id="3.10.20.310">
    <property type="entry name" value="membrane protein fhac"/>
    <property type="match status" value="1"/>
</dbReference>
<dbReference type="Pfam" id="PF03799">
    <property type="entry name" value="FtsQ_DivIB_C"/>
    <property type="match status" value="1"/>
</dbReference>
<dbReference type="OrthoDB" id="9783091at2"/>
<dbReference type="HOGENOM" id="CLU_1160670_0_0_0"/>
<evidence type="ECO:0000313" key="12">
    <source>
        <dbReference type="Proteomes" id="UP000000447"/>
    </source>
</evidence>
<dbReference type="InterPro" id="IPR013685">
    <property type="entry name" value="POTRA_FtsQ_type"/>
</dbReference>
<feature type="domain" description="POTRA" evidence="10">
    <location>
        <begin position="42"/>
        <end position="109"/>
    </location>
</feature>
<keyword evidence="8" id="KW-0131">Cell cycle</keyword>
<evidence type="ECO:0000256" key="3">
    <source>
        <dbReference type="ARBA" id="ARBA00022519"/>
    </source>
</evidence>
<dbReference type="InterPro" id="IPR026579">
    <property type="entry name" value="FtsQ"/>
</dbReference>
<dbReference type="InterPro" id="IPR034746">
    <property type="entry name" value="POTRA"/>
</dbReference>
<dbReference type="GO" id="GO:0090529">
    <property type="term" value="P:cell septum assembly"/>
    <property type="evidence" value="ECO:0007669"/>
    <property type="project" value="InterPro"/>
</dbReference>
<proteinExistence type="predicted"/>
<gene>
    <name evidence="11" type="ordered locus">trd_0066</name>
</gene>
<dbReference type="GO" id="GO:0016020">
    <property type="term" value="C:membrane"/>
    <property type="evidence" value="ECO:0007669"/>
    <property type="project" value="UniProtKB-SubCell"/>
</dbReference>
<keyword evidence="6 9" id="KW-1133">Transmembrane helix</keyword>
<evidence type="ECO:0000256" key="7">
    <source>
        <dbReference type="ARBA" id="ARBA00023136"/>
    </source>
</evidence>
<protein>
    <submittedName>
        <fullName evidence="11">Cell division protein ftsQ homolog</fullName>
    </submittedName>
</protein>
<evidence type="ECO:0000256" key="9">
    <source>
        <dbReference type="SAM" id="Phobius"/>
    </source>
</evidence>